<dbReference type="SUPFAM" id="SSF101447">
    <property type="entry name" value="Formin homology 2 domain (FH2 domain)"/>
    <property type="match status" value="1"/>
</dbReference>
<dbReference type="PANTHER" id="PTHR45725:SF1">
    <property type="entry name" value="DISHEVELLED ASSOCIATED ACTIVATOR OF MORPHOGENESIS, ISOFORM D"/>
    <property type="match status" value="1"/>
</dbReference>
<dbReference type="PANTHER" id="PTHR45725">
    <property type="entry name" value="FORMIN HOMOLOGY 2 FAMILY MEMBER"/>
    <property type="match status" value="1"/>
</dbReference>
<dbReference type="SMART" id="SM00498">
    <property type="entry name" value="FH2"/>
    <property type="match status" value="1"/>
</dbReference>
<accession>A0A3P3YJ65</accession>
<dbReference type="AlphaFoldDB" id="A0A3P3YJ65"/>
<dbReference type="Gene3D" id="1.20.58.2220">
    <property type="entry name" value="Formin, FH2 domain"/>
    <property type="match status" value="1"/>
</dbReference>
<sequence>MGNQLCAPWSSLLRRRPSRAAPSRRQLHSQQHTGEVSQQPCTGPVDASRLTQENAELRRRIQDLEAGVARAPATPTAGSLPPRPPPPAAPAAPTPAPVTRCPPPPPPPAPACGAVRRPLPPGLKAKPELPKRQLRNLHWTTIPVHEIADTIWMKLNNSDPELDTALFQQAFATVAQKPSSLASDQKPKSAPVRAERVKLIDSKRSHNVELSLARFKMSPGEIRDAVLHLDQARLSAHQVDTLWKCCPTQPEIAMVRSYEGDTHMLGATEQLFLALSDVPNVADRVGAWAFQQSYDDLYQEAHRKVDVVQSALHDVEHADRFHQLLRLILAVGNVLNGGTPKGQAYGFRLAALRQLVSVKATDNSGSSLLHLIVRHVQQHSPGVGTFPQQLASLARASRVDSDACVAECRDLVRQMKSVEAQVAAFDDARSGTDRFKDVMSAFLTAKARQATALMEQVDELLADVGRVSAWYGGTPGKATWDALFRTLHDFAESYVQAERASHVAKPTSGGGKRAP</sequence>
<evidence type="ECO:0000256" key="1">
    <source>
        <dbReference type="SAM" id="MobiDB-lite"/>
    </source>
</evidence>
<proteinExistence type="predicted"/>
<geneLocation type="mitochondrion" evidence="3"/>
<dbReference type="EMBL" id="OVEO01000013">
    <property type="protein sequence ID" value="SPR00174.1"/>
    <property type="molecule type" value="Genomic_DNA"/>
</dbReference>
<feature type="domain" description="FH2" evidence="2">
    <location>
        <begin position="124"/>
        <end position="515"/>
    </location>
</feature>
<dbReference type="Proteomes" id="UP000290189">
    <property type="component" value="Unassembled WGS sequence"/>
</dbReference>
<dbReference type="PROSITE" id="PS51444">
    <property type="entry name" value="FH2"/>
    <property type="match status" value="1"/>
</dbReference>
<evidence type="ECO:0000313" key="4">
    <source>
        <dbReference type="Proteomes" id="UP000290189"/>
    </source>
</evidence>
<reference evidence="3 4" key="1">
    <citation type="submission" date="2018-03" db="EMBL/GenBank/DDBJ databases">
        <authorList>
            <person name="Fogelqvist J."/>
        </authorList>
    </citation>
    <scope>NUCLEOTIDE SEQUENCE [LARGE SCALE GENOMIC DNA]</scope>
</reference>
<name>A0A3P3YJ65_PLABS</name>
<feature type="region of interest" description="Disordered" evidence="1">
    <location>
        <begin position="70"/>
        <end position="129"/>
    </location>
</feature>
<dbReference type="InterPro" id="IPR015425">
    <property type="entry name" value="FH2_Formin"/>
</dbReference>
<gene>
    <name evidence="3" type="ORF">PLBR_LOCUS7389</name>
</gene>
<dbReference type="InterPro" id="IPR042201">
    <property type="entry name" value="FH2_Formin_sf"/>
</dbReference>
<dbReference type="Pfam" id="PF02181">
    <property type="entry name" value="FH2"/>
    <property type="match status" value="1"/>
</dbReference>
<evidence type="ECO:0000313" key="3">
    <source>
        <dbReference type="EMBL" id="SPR00174.1"/>
    </source>
</evidence>
<evidence type="ECO:0000259" key="2">
    <source>
        <dbReference type="PROSITE" id="PS51444"/>
    </source>
</evidence>
<feature type="compositionally biased region" description="Pro residues" evidence="1">
    <location>
        <begin position="81"/>
        <end position="110"/>
    </location>
</feature>
<protein>
    <recommendedName>
        <fullName evidence="2">FH2 domain-containing protein</fullName>
    </recommendedName>
</protein>
<keyword evidence="3" id="KW-0496">Mitochondrion</keyword>
<feature type="compositionally biased region" description="Polar residues" evidence="1">
    <location>
        <begin position="28"/>
        <end position="41"/>
    </location>
</feature>
<organism evidence="3 4">
    <name type="scientific">Plasmodiophora brassicae</name>
    <name type="common">Clubroot disease agent</name>
    <dbReference type="NCBI Taxonomy" id="37360"/>
    <lineage>
        <taxon>Eukaryota</taxon>
        <taxon>Sar</taxon>
        <taxon>Rhizaria</taxon>
        <taxon>Endomyxa</taxon>
        <taxon>Phytomyxea</taxon>
        <taxon>Plasmodiophorida</taxon>
        <taxon>Plasmodiophoridae</taxon>
        <taxon>Plasmodiophora</taxon>
    </lineage>
</organism>
<feature type="region of interest" description="Disordered" evidence="1">
    <location>
        <begin position="1"/>
        <end position="51"/>
    </location>
</feature>
<dbReference type="InterPro" id="IPR051425">
    <property type="entry name" value="Formin_Homology"/>
</dbReference>